<gene>
    <name evidence="2" type="ordered locus">Dshi_4116</name>
</gene>
<dbReference type="HOGENOM" id="CLU_1053559_0_0_5"/>
<accession>A8LUB6</accession>
<dbReference type="Proteomes" id="UP000006833">
    <property type="component" value="Plasmid pDSHI04"/>
</dbReference>
<evidence type="ECO:0000256" key="1">
    <source>
        <dbReference type="SAM" id="MobiDB-lite"/>
    </source>
</evidence>
<sequence>MPDAPHHPRLLRHTPGTREPLGKNAAHRFASQHALVHYGSGTVFTFIPKNACTSLRISLALANGAIATVEEWNWVHKNNATFAATLPELARAPETALVLRCPFRRLASTFLDKIVSRQPDFWALYDRSAREIDPDRLTFRGFVDWIGRPGMLRANIHWRPQEDFLVYARYDHVFGMTGLDAFAAFFAQRTGHDHVDSRKFSGHTSAGFVPLEGGCQADTPLVELMVAKARGALPRAVDLFDDALAGQVARLYGRDLALLRDLARDAPLLFPEYGEEP</sequence>
<reference evidence="3" key="1">
    <citation type="journal article" date="2010" name="ISME J.">
        <title>The complete genome sequence of the algal symbiont Dinoroseobacter shibae: a hitchhiker's guide to life in the sea.</title>
        <authorList>
            <person name="Wagner-Dobler I."/>
            <person name="Ballhausen B."/>
            <person name="Berger M."/>
            <person name="Brinkhoff T."/>
            <person name="Buchholz I."/>
            <person name="Bunk B."/>
            <person name="Cypionka H."/>
            <person name="Daniel R."/>
            <person name="Drepper T."/>
            <person name="Gerdts G."/>
            <person name="Hahnke S."/>
            <person name="Han C."/>
            <person name="Jahn D."/>
            <person name="Kalhoefer D."/>
            <person name="Kiss H."/>
            <person name="Klenk H.P."/>
            <person name="Kyrpides N."/>
            <person name="Liebl W."/>
            <person name="Liesegang H."/>
            <person name="Meincke L."/>
            <person name="Pati A."/>
            <person name="Petersen J."/>
            <person name="Piekarski T."/>
            <person name="Pommerenke C."/>
            <person name="Pradella S."/>
            <person name="Pukall R."/>
            <person name="Rabus R."/>
            <person name="Stackebrandt E."/>
            <person name="Thole S."/>
            <person name="Thompson L."/>
            <person name="Tielen P."/>
            <person name="Tomasch J."/>
            <person name="von Jan M."/>
            <person name="Wanphrut N."/>
            <person name="Wichels A."/>
            <person name="Zech H."/>
            <person name="Simon M."/>
        </authorList>
    </citation>
    <scope>NUCLEOTIDE SEQUENCE [LARGE SCALE GENOMIC DNA]</scope>
    <source>
        <strain evidence="3">DSM 16493 / NCIMB 14021 / DFL 12</strain>
        <plasmid evidence="3">Plasmid pDSHI04</plasmid>
    </source>
</reference>
<dbReference type="RefSeq" id="WP_012187401.1">
    <property type="nucleotide sequence ID" value="NC_009958.1"/>
</dbReference>
<dbReference type="GO" id="GO:0008146">
    <property type="term" value="F:sulfotransferase activity"/>
    <property type="evidence" value="ECO:0007669"/>
    <property type="project" value="InterPro"/>
</dbReference>
<name>A8LUB6_DINSH</name>
<dbReference type="KEGG" id="dsh:Dshi_4116"/>
<geneLocation type="plasmid" evidence="2 3">
    <name>pDSHI04</name>
</geneLocation>
<evidence type="ECO:0008006" key="4">
    <source>
        <dbReference type="Google" id="ProtNLM"/>
    </source>
</evidence>
<proteinExistence type="predicted"/>
<dbReference type="GO" id="GO:0016020">
    <property type="term" value="C:membrane"/>
    <property type="evidence" value="ECO:0007669"/>
    <property type="project" value="InterPro"/>
</dbReference>
<organism evidence="2 3">
    <name type="scientific">Dinoroseobacter shibae (strain DSM 16493 / NCIMB 14021 / DFL 12)</name>
    <dbReference type="NCBI Taxonomy" id="398580"/>
    <lineage>
        <taxon>Bacteria</taxon>
        <taxon>Pseudomonadati</taxon>
        <taxon>Pseudomonadota</taxon>
        <taxon>Alphaproteobacteria</taxon>
        <taxon>Rhodobacterales</taxon>
        <taxon>Roseobacteraceae</taxon>
        <taxon>Dinoroseobacter</taxon>
    </lineage>
</organism>
<dbReference type="AlphaFoldDB" id="A8LUB6"/>
<dbReference type="Pfam" id="PF03567">
    <property type="entry name" value="Sulfotransfer_2"/>
    <property type="match status" value="1"/>
</dbReference>
<evidence type="ECO:0000313" key="3">
    <source>
        <dbReference type="Proteomes" id="UP000006833"/>
    </source>
</evidence>
<dbReference type="EMBL" id="CP000834">
    <property type="protein sequence ID" value="ABV95833.1"/>
    <property type="molecule type" value="Genomic_DNA"/>
</dbReference>
<dbReference type="InterPro" id="IPR005331">
    <property type="entry name" value="Sulfotransferase"/>
</dbReference>
<keyword evidence="2" id="KW-0614">Plasmid</keyword>
<keyword evidence="3" id="KW-1185">Reference proteome</keyword>
<dbReference type="OrthoDB" id="288532at2"/>
<protein>
    <recommendedName>
        <fullName evidence="4">Sulfotransferase family protein</fullName>
    </recommendedName>
</protein>
<evidence type="ECO:0000313" key="2">
    <source>
        <dbReference type="EMBL" id="ABV95833.1"/>
    </source>
</evidence>
<feature type="region of interest" description="Disordered" evidence="1">
    <location>
        <begin position="1"/>
        <end position="21"/>
    </location>
</feature>